<dbReference type="PROSITE" id="PS50909">
    <property type="entry name" value="GAT"/>
    <property type="match status" value="1"/>
</dbReference>
<proteinExistence type="inferred from homology"/>
<feature type="domain" description="GAT" evidence="6">
    <location>
        <begin position="212"/>
        <end position="300"/>
    </location>
</feature>
<dbReference type="GO" id="GO:0007165">
    <property type="term" value="P:signal transduction"/>
    <property type="evidence" value="ECO:0007669"/>
    <property type="project" value="TreeGrafter"/>
</dbReference>
<comment type="similarity">
    <text evidence="1">Belongs to the TOM1 family.</text>
</comment>
<keyword evidence="8" id="KW-1185">Reference proteome</keyword>
<dbReference type="PROSITE" id="PS50179">
    <property type="entry name" value="VHS"/>
    <property type="match status" value="1"/>
</dbReference>
<dbReference type="Pfam" id="PF00790">
    <property type="entry name" value="VHS"/>
    <property type="match status" value="1"/>
</dbReference>
<evidence type="ECO:0000256" key="4">
    <source>
        <dbReference type="SAM" id="MobiDB-lite"/>
    </source>
</evidence>
<dbReference type="Pfam" id="PF03127">
    <property type="entry name" value="GAT"/>
    <property type="match status" value="1"/>
</dbReference>
<dbReference type="OrthoDB" id="2018246at2759"/>
<dbReference type="PIRSF" id="PIRSF036948">
    <property type="entry name" value="TOM1"/>
    <property type="match status" value="1"/>
</dbReference>
<dbReference type="InterPro" id="IPR008942">
    <property type="entry name" value="ENTH_VHS"/>
</dbReference>
<dbReference type="Proteomes" id="UP000326759">
    <property type="component" value="Unassembled WGS sequence"/>
</dbReference>
<evidence type="ECO:0000259" key="6">
    <source>
        <dbReference type="PROSITE" id="PS50909"/>
    </source>
</evidence>
<dbReference type="SUPFAM" id="SSF89009">
    <property type="entry name" value="GAT-like domain"/>
    <property type="match status" value="1"/>
</dbReference>
<reference evidence="7 8" key="1">
    <citation type="journal article" date="2019" name="PLoS Biol.">
        <title>Sex chromosomes control vertical transmission of feminizing Wolbachia symbionts in an isopod.</title>
        <authorList>
            <person name="Becking T."/>
            <person name="Chebbi M.A."/>
            <person name="Giraud I."/>
            <person name="Moumen B."/>
            <person name="Laverre T."/>
            <person name="Caubet Y."/>
            <person name="Peccoud J."/>
            <person name="Gilbert C."/>
            <person name="Cordaux R."/>
        </authorList>
    </citation>
    <scope>NUCLEOTIDE SEQUENCE [LARGE SCALE GENOMIC DNA]</scope>
    <source>
        <strain evidence="7">ANa2</strain>
        <tissue evidence="7">Whole body excluding digestive tract and cuticle</tissue>
    </source>
</reference>
<gene>
    <name evidence="7" type="primary">TOM1L2</name>
    <name evidence="7" type="ORF">Anas_09330</name>
</gene>
<dbReference type="InterPro" id="IPR004152">
    <property type="entry name" value="GAT_dom"/>
</dbReference>
<evidence type="ECO:0000256" key="3">
    <source>
        <dbReference type="ARBA" id="ARBA00022927"/>
    </source>
</evidence>
<dbReference type="CDD" id="cd03565">
    <property type="entry name" value="VHS_Tom1_like"/>
    <property type="match status" value="1"/>
</dbReference>
<dbReference type="GO" id="GO:0005768">
    <property type="term" value="C:endosome"/>
    <property type="evidence" value="ECO:0007669"/>
    <property type="project" value="TreeGrafter"/>
</dbReference>
<comment type="caution">
    <text evidence="7">The sequence shown here is derived from an EMBL/GenBank/DDBJ whole genome shotgun (WGS) entry which is preliminary data.</text>
</comment>
<dbReference type="EMBL" id="SEYY01022487">
    <property type="protein sequence ID" value="KAB7495520.1"/>
    <property type="molecule type" value="Genomic_DNA"/>
</dbReference>
<name>A0A5N5SSB5_9CRUS</name>
<dbReference type="InterPro" id="IPR002014">
    <property type="entry name" value="VHS_dom"/>
</dbReference>
<keyword evidence="3" id="KW-0653">Protein transport</keyword>
<dbReference type="AlphaFoldDB" id="A0A5N5SSB5"/>
<dbReference type="GO" id="GO:0035091">
    <property type="term" value="F:phosphatidylinositol binding"/>
    <property type="evidence" value="ECO:0007669"/>
    <property type="project" value="InterPro"/>
</dbReference>
<evidence type="ECO:0000259" key="5">
    <source>
        <dbReference type="PROSITE" id="PS50179"/>
    </source>
</evidence>
<dbReference type="Gene3D" id="1.25.40.90">
    <property type="match status" value="1"/>
</dbReference>
<dbReference type="GO" id="GO:0043130">
    <property type="term" value="F:ubiquitin binding"/>
    <property type="evidence" value="ECO:0007669"/>
    <property type="project" value="InterPro"/>
</dbReference>
<sequence>MAFFGVGGNPFATPVGMKVEKATCESLPSEDWALNMEICDLINHSEDGPKDAMKAIRKRLTTQPKNYTVVMYTLTVLESCVKNCGKRFHVLACSKDFVQELVKLIGPKNDPPTSVQEKVLSLIQSWAETFRHQPELSGVCQVYADLKHKGVEFPAAGTENATPILTPQRSNDLSYVSTQSTSVSPSRREPQITYQQREHPVNPSIPATLSAEQKAKLHSELDLVESNAKVLAEMLNELKPGKEQDDDLQLLQDLHATCRAMQERVVELVGRVSDDLLTADLLRINDDLNNLFVRYDRHMSKNRTASSNSSSPVKSPIRSGVATATVLPPLQQQPSQPQPKKEEDAPLIDLGGDENVPPSQQLASLNIGNKNEDVDFDVFAQSRTTTEGAKLRITYFVCIEKIVRAKIRLEISRFSVYQC</sequence>
<organism evidence="7 8">
    <name type="scientific">Armadillidium nasatum</name>
    <dbReference type="NCBI Taxonomy" id="96803"/>
    <lineage>
        <taxon>Eukaryota</taxon>
        <taxon>Metazoa</taxon>
        <taxon>Ecdysozoa</taxon>
        <taxon>Arthropoda</taxon>
        <taxon>Crustacea</taxon>
        <taxon>Multicrustacea</taxon>
        <taxon>Malacostraca</taxon>
        <taxon>Eumalacostraca</taxon>
        <taxon>Peracarida</taxon>
        <taxon>Isopoda</taxon>
        <taxon>Oniscidea</taxon>
        <taxon>Crinocheta</taxon>
        <taxon>Armadillidiidae</taxon>
        <taxon>Armadillidium</taxon>
    </lineage>
</organism>
<feature type="domain" description="VHS" evidence="5">
    <location>
        <begin position="22"/>
        <end position="154"/>
    </location>
</feature>
<feature type="region of interest" description="Disordered" evidence="4">
    <location>
        <begin position="329"/>
        <end position="352"/>
    </location>
</feature>
<dbReference type="SMART" id="SM00288">
    <property type="entry name" value="VHS"/>
    <property type="match status" value="1"/>
</dbReference>
<dbReference type="Gene3D" id="1.20.58.160">
    <property type="match status" value="1"/>
</dbReference>
<dbReference type="GO" id="GO:0015031">
    <property type="term" value="P:protein transport"/>
    <property type="evidence" value="ECO:0007669"/>
    <property type="project" value="UniProtKB-KW"/>
</dbReference>
<dbReference type="GO" id="GO:0030276">
    <property type="term" value="F:clathrin binding"/>
    <property type="evidence" value="ECO:0007669"/>
    <property type="project" value="TreeGrafter"/>
</dbReference>
<evidence type="ECO:0000313" key="7">
    <source>
        <dbReference type="EMBL" id="KAB7495520.1"/>
    </source>
</evidence>
<dbReference type="SUPFAM" id="SSF48464">
    <property type="entry name" value="ENTH/VHS domain"/>
    <property type="match status" value="1"/>
</dbReference>
<dbReference type="InterPro" id="IPR014645">
    <property type="entry name" value="TOM1"/>
</dbReference>
<dbReference type="InterPro" id="IPR038425">
    <property type="entry name" value="GAT_sf"/>
</dbReference>
<accession>A0A5N5SSB5</accession>
<keyword evidence="2" id="KW-0813">Transport</keyword>
<dbReference type="GO" id="GO:0016020">
    <property type="term" value="C:membrane"/>
    <property type="evidence" value="ECO:0007669"/>
    <property type="project" value="TreeGrafter"/>
</dbReference>
<evidence type="ECO:0000256" key="2">
    <source>
        <dbReference type="ARBA" id="ARBA00022448"/>
    </source>
</evidence>
<dbReference type="PANTHER" id="PTHR13856:SF137">
    <property type="entry name" value="GH05942P"/>
    <property type="match status" value="1"/>
</dbReference>
<protein>
    <submittedName>
        <fullName evidence="7">TOM1-like protein 2</fullName>
    </submittedName>
</protein>
<evidence type="ECO:0000256" key="1">
    <source>
        <dbReference type="ARBA" id="ARBA00007708"/>
    </source>
</evidence>
<dbReference type="PANTHER" id="PTHR13856">
    <property type="entry name" value="VHS DOMAIN CONTAINING PROTEIN FAMILY"/>
    <property type="match status" value="1"/>
</dbReference>
<dbReference type="CDD" id="cd14233">
    <property type="entry name" value="GAT_TOM1_like"/>
    <property type="match status" value="1"/>
</dbReference>
<evidence type="ECO:0000313" key="8">
    <source>
        <dbReference type="Proteomes" id="UP000326759"/>
    </source>
</evidence>